<dbReference type="SMART" id="SM00325">
    <property type="entry name" value="RhoGEF"/>
    <property type="match status" value="1"/>
</dbReference>
<dbReference type="SUPFAM" id="SSF48065">
    <property type="entry name" value="DBL homology domain (DH-domain)"/>
    <property type="match status" value="1"/>
</dbReference>
<organism evidence="3">
    <name type="scientific">Aceria tosichella</name>
    <name type="common">wheat curl mite</name>
    <dbReference type="NCBI Taxonomy" id="561515"/>
    <lineage>
        <taxon>Eukaryota</taxon>
        <taxon>Metazoa</taxon>
        <taxon>Ecdysozoa</taxon>
        <taxon>Arthropoda</taxon>
        <taxon>Chelicerata</taxon>
        <taxon>Arachnida</taxon>
        <taxon>Acari</taxon>
        <taxon>Acariformes</taxon>
        <taxon>Trombidiformes</taxon>
        <taxon>Prostigmata</taxon>
        <taxon>Eupodina</taxon>
        <taxon>Eriophyoidea</taxon>
        <taxon>Eriophyidae</taxon>
        <taxon>Eriophyinae</taxon>
        <taxon>Aceriini</taxon>
        <taxon>Aceria</taxon>
    </lineage>
</organism>
<feature type="domain" description="BRCT" evidence="2">
    <location>
        <begin position="146"/>
        <end position="218"/>
    </location>
</feature>
<dbReference type="AlphaFoldDB" id="A0A6G1S9Y8"/>
<dbReference type="InterPro" id="IPR026817">
    <property type="entry name" value="Ect2"/>
</dbReference>
<dbReference type="PROSITE" id="PS00741">
    <property type="entry name" value="DH_1"/>
    <property type="match status" value="1"/>
</dbReference>
<dbReference type="InterPro" id="IPR001331">
    <property type="entry name" value="GDS_CDC24_CS"/>
</dbReference>
<evidence type="ECO:0000313" key="3">
    <source>
        <dbReference type="EMBL" id="MDE46740.1"/>
    </source>
</evidence>
<dbReference type="Pfam" id="PF00621">
    <property type="entry name" value="RhoGEF"/>
    <property type="match status" value="1"/>
</dbReference>
<dbReference type="GO" id="GO:0005938">
    <property type="term" value="C:cell cortex"/>
    <property type="evidence" value="ECO:0007669"/>
    <property type="project" value="TreeGrafter"/>
</dbReference>
<dbReference type="Gene3D" id="1.20.900.10">
    <property type="entry name" value="Dbl homology (DH) domain"/>
    <property type="match status" value="1"/>
</dbReference>
<feature type="domain" description="DH" evidence="1">
    <location>
        <begin position="402"/>
        <end position="591"/>
    </location>
</feature>
<dbReference type="Pfam" id="PF00533">
    <property type="entry name" value="BRCT"/>
    <property type="match status" value="1"/>
</dbReference>
<dbReference type="Gene3D" id="3.40.50.10190">
    <property type="entry name" value="BRCT domain"/>
    <property type="match status" value="2"/>
</dbReference>
<dbReference type="InterPro" id="IPR036420">
    <property type="entry name" value="BRCT_dom_sf"/>
</dbReference>
<dbReference type="Pfam" id="PF21242">
    <property type="entry name" value="ECT2_PH"/>
    <property type="match status" value="1"/>
</dbReference>
<proteinExistence type="predicted"/>
<dbReference type="GO" id="GO:0005634">
    <property type="term" value="C:nucleus"/>
    <property type="evidence" value="ECO:0007669"/>
    <property type="project" value="InterPro"/>
</dbReference>
<dbReference type="Pfam" id="PF12738">
    <property type="entry name" value="PTCB-BRCT"/>
    <property type="match status" value="1"/>
</dbReference>
<dbReference type="PROSITE" id="PS50172">
    <property type="entry name" value="BRCT"/>
    <property type="match status" value="2"/>
</dbReference>
<reference evidence="3" key="1">
    <citation type="submission" date="2018-10" db="EMBL/GenBank/DDBJ databases">
        <title>Transcriptome assembly of Aceria tosichella (Wheat curl mite) Type 2.</title>
        <authorList>
            <person name="Scully E.D."/>
            <person name="Geib S.M."/>
            <person name="Palmer N.A."/>
            <person name="Gupta A.K."/>
            <person name="Sarath G."/>
            <person name="Tatineni S."/>
        </authorList>
    </citation>
    <scope>NUCLEOTIDE SEQUENCE</scope>
    <source>
        <strain evidence="3">LincolnNE</strain>
    </source>
</reference>
<evidence type="ECO:0000259" key="1">
    <source>
        <dbReference type="PROSITE" id="PS50010"/>
    </source>
</evidence>
<dbReference type="PROSITE" id="PS50010">
    <property type="entry name" value="DH_2"/>
    <property type="match status" value="1"/>
</dbReference>
<feature type="domain" description="BRCT" evidence="2">
    <location>
        <begin position="237"/>
        <end position="332"/>
    </location>
</feature>
<name>A0A6G1S9Y8_9ACAR</name>
<dbReference type="InterPro" id="IPR000219">
    <property type="entry name" value="DH_dom"/>
</dbReference>
<gene>
    <name evidence="3" type="primary">ECT2</name>
    <name evidence="3" type="ORF">g.1741</name>
</gene>
<protein>
    <submittedName>
        <fullName evidence="3">Protein ECT2</fullName>
    </submittedName>
</protein>
<dbReference type="InterPro" id="IPR035899">
    <property type="entry name" value="DBL_dom_sf"/>
</dbReference>
<dbReference type="EMBL" id="GGYP01001969">
    <property type="protein sequence ID" value="MDE46740.1"/>
    <property type="molecule type" value="Transcribed_RNA"/>
</dbReference>
<dbReference type="SUPFAM" id="SSF52113">
    <property type="entry name" value="BRCT domain"/>
    <property type="match status" value="2"/>
</dbReference>
<dbReference type="InterPro" id="IPR049395">
    <property type="entry name" value="ECT2_PH"/>
</dbReference>
<dbReference type="PANTHER" id="PTHR16777:SF2">
    <property type="entry name" value="PROTEIN ECT2"/>
    <property type="match status" value="1"/>
</dbReference>
<dbReference type="GO" id="GO:0000281">
    <property type="term" value="P:mitotic cytokinesis"/>
    <property type="evidence" value="ECO:0007669"/>
    <property type="project" value="TreeGrafter"/>
</dbReference>
<dbReference type="SMART" id="SM00292">
    <property type="entry name" value="BRCT"/>
    <property type="match status" value="2"/>
</dbReference>
<dbReference type="GO" id="GO:0005085">
    <property type="term" value="F:guanyl-nucleotide exchange factor activity"/>
    <property type="evidence" value="ECO:0007669"/>
    <property type="project" value="InterPro"/>
</dbReference>
<dbReference type="PANTHER" id="PTHR16777">
    <property type="entry name" value="PROTEIN ECT2"/>
    <property type="match status" value="1"/>
</dbReference>
<dbReference type="InterPro" id="IPR001357">
    <property type="entry name" value="BRCT_dom"/>
</dbReference>
<dbReference type="GO" id="GO:0005096">
    <property type="term" value="F:GTPase activator activity"/>
    <property type="evidence" value="ECO:0007669"/>
    <property type="project" value="InterPro"/>
</dbReference>
<dbReference type="GO" id="GO:2000431">
    <property type="term" value="P:regulation of cytokinesis, actomyosin contractile ring assembly"/>
    <property type="evidence" value="ECO:0007669"/>
    <property type="project" value="InterPro"/>
</dbReference>
<dbReference type="GO" id="GO:0007399">
    <property type="term" value="P:nervous system development"/>
    <property type="evidence" value="ECO:0007669"/>
    <property type="project" value="TreeGrafter"/>
</dbReference>
<dbReference type="CDD" id="cd00160">
    <property type="entry name" value="RhoGEF"/>
    <property type="match status" value="1"/>
</dbReference>
<dbReference type="GO" id="GO:0035556">
    <property type="term" value="P:intracellular signal transduction"/>
    <property type="evidence" value="ECO:0007669"/>
    <property type="project" value="InterPro"/>
</dbReference>
<sequence>MSILRPTVQQFVIVGKQLLEDLSKHELFNRYFVTKQHGHQLRTIDSIDEFHIEEFAANLGQTLFVVKHFDIDPNYQNTNNNNNSSQHDKIGQTSDYDGGKCFSILYSNKCSIMGSVALLQHIRNLKTMDEPINNVPAERPLHNLAMQNTLITFSGIPDKFEAQQLLTLTRYMGAKSREDVTNRTTHLVAGNPRGTKYRRALELGLAIMNVSWVRESYRLAQNDLEFEASMSVIVQHYKLKPFHGLHMAFVGFKEDDARELSELTTANEGIVVDAADLSCTHIVVDAISGFDDTNTQMLSSVNQTSNAHIVYKEWFWASLEMEGKANEDAYSVPGFKNQARRSSRPRRTSTGYNSFSMMLSPSLDYSRSPESMLVNQNERQVSRAQSVSCIAEEQQDLSQITARHRACLELLQTERNYVRILETIVTLFKVPLENPDAADPILPMTDVKIIFGNLTPIFEVHKKMLNNLTGLIETDWKETNCIGKVFVSHSIELLKAYPPFVNFFEDTKKTINNCDQKYPRFHAFLKRCQSRIECKRESLTEMLIRPVQRLPSISLILTELIKRTDESNPDKKYLVEALESIRRVMNLINEDKRKTEGQIAMFDIVNNIEDCPPNLLSALRRFVCKVEARLLFMSNDNGIVPSKSHKVVLFLFSDLIEICKVRSLKRSHSSKGNRTYVPIPRSINHAQSNKMSGNKKEHRHLDELRLCDIMKVYKKCESVEMTDAFVIQARPSPRYDQNFRYYPFVIDDESISKAQFIERLEDCLCTCDDPEQVIDYVPNDLPPISNDEIDFGFASLLVHSMEKSRLSRVLSIRQSLLSPSLKSQRMHNNH</sequence>
<accession>A0A6G1S9Y8</accession>
<evidence type="ECO:0000259" key="2">
    <source>
        <dbReference type="PROSITE" id="PS50172"/>
    </source>
</evidence>